<protein>
    <submittedName>
        <fullName evidence="2">Uncharacterized protein</fullName>
    </submittedName>
</protein>
<dbReference type="AlphaFoldDB" id="A0A4Z1FA53"/>
<evidence type="ECO:0000313" key="3">
    <source>
        <dbReference type="Proteomes" id="UP000297910"/>
    </source>
</evidence>
<reference evidence="2 3" key="1">
    <citation type="submission" date="2017-12" db="EMBL/GenBank/DDBJ databases">
        <title>Comparative genomics of Botrytis spp.</title>
        <authorList>
            <person name="Valero-Jimenez C.A."/>
            <person name="Tapia P."/>
            <person name="Veloso J."/>
            <person name="Silva-Moreno E."/>
            <person name="Staats M."/>
            <person name="Valdes J.H."/>
            <person name="Van Kan J.A.L."/>
        </authorList>
    </citation>
    <scope>NUCLEOTIDE SEQUENCE [LARGE SCALE GENOMIC DNA]</scope>
    <source>
        <strain evidence="2 3">Bp0003</strain>
    </source>
</reference>
<gene>
    <name evidence="2" type="ORF">BPAE_0301g00050</name>
</gene>
<feature type="compositionally biased region" description="Low complexity" evidence="1">
    <location>
        <begin position="60"/>
        <end position="71"/>
    </location>
</feature>
<evidence type="ECO:0000313" key="2">
    <source>
        <dbReference type="EMBL" id="TGO20378.1"/>
    </source>
</evidence>
<organism evidence="2 3">
    <name type="scientific">Botrytis paeoniae</name>
    <dbReference type="NCBI Taxonomy" id="278948"/>
    <lineage>
        <taxon>Eukaryota</taxon>
        <taxon>Fungi</taxon>
        <taxon>Dikarya</taxon>
        <taxon>Ascomycota</taxon>
        <taxon>Pezizomycotina</taxon>
        <taxon>Leotiomycetes</taxon>
        <taxon>Helotiales</taxon>
        <taxon>Sclerotiniaceae</taxon>
        <taxon>Botrytis</taxon>
    </lineage>
</organism>
<feature type="region of interest" description="Disordered" evidence="1">
    <location>
        <begin position="26"/>
        <end position="81"/>
    </location>
</feature>
<name>A0A4Z1FA53_9HELO</name>
<comment type="caution">
    <text evidence="2">The sequence shown here is derived from an EMBL/GenBank/DDBJ whole genome shotgun (WGS) entry which is preliminary data.</text>
</comment>
<dbReference type="Proteomes" id="UP000297910">
    <property type="component" value="Unassembled WGS sequence"/>
</dbReference>
<evidence type="ECO:0000256" key="1">
    <source>
        <dbReference type="SAM" id="MobiDB-lite"/>
    </source>
</evidence>
<feature type="compositionally biased region" description="Basic residues" evidence="1">
    <location>
        <begin position="27"/>
        <end position="41"/>
    </location>
</feature>
<dbReference type="EMBL" id="PQXI01000300">
    <property type="protein sequence ID" value="TGO20378.1"/>
    <property type="molecule type" value="Genomic_DNA"/>
</dbReference>
<accession>A0A4Z1FA53</accession>
<proteinExistence type="predicted"/>
<sequence>MSNLVGFDARETSNVIGTIGLEESRRNVLRTKRKKGKKKDRKGGIGVMQKNKAKKNAKRPTSSSGKTSSPSWKFPVSDQQQVIKNSSNTEPELILDPIHPKIFIASSMSIPAISNFLPPIISVIPQVQDHTLVAPQTSFIHLAVSSIINIKMIMPVLEHPFQLRPCGITEQDFQAISTEQHRFISRIVLCKKEWRWDMKLMY</sequence>
<keyword evidence="3" id="KW-1185">Reference proteome</keyword>